<keyword evidence="1" id="KW-0472">Membrane</keyword>
<evidence type="ECO:0000313" key="2">
    <source>
        <dbReference type="EMBL" id="MBR0552893.1"/>
    </source>
</evidence>
<name>A0A8T4IEB6_9SPHN</name>
<evidence type="ECO:0000256" key="1">
    <source>
        <dbReference type="SAM" id="Phobius"/>
    </source>
</evidence>
<evidence type="ECO:0000313" key="3">
    <source>
        <dbReference type="Proteomes" id="UP000676996"/>
    </source>
</evidence>
<keyword evidence="1" id="KW-1133">Transmembrane helix</keyword>
<feature type="transmembrane region" description="Helical" evidence="1">
    <location>
        <begin position="20"/>
        <end position="44"/>
    </location>
</feature>
<comment type="caution">
    <text evidence="2">The sequence shown here is derived from an EMBL/GenBank/DDBJ whole genome shotgun (WGS) entry which is preliminary data.</text>
</comment>
<accession>A0A8T4IEB6</accession>
<dbReference type="RefSeq" id="WP_284054156.1">
    <property type="nucleotide sequence ID" value="NZ_JAGRQC010000003.1"/>
</dbReference>
<proteinExistence type="predicted"/>
<sequence>MEQTAPAPSGPRVALLRAGGLVLVALIVAIAYLSIFGWLFVNLFTPRRG</sequence>
<reference evidence="2" key="1">
    <citation type="submission" date="2021-04" db="EMBL/GenBank/DDBJ databases">
        <title>Ouciella asimina sp. nov., isolated from the surface seawater in the hydrothermal field of Okinawa Trough.</title>
        <authorList>
            <person name="Shuang W."/>
        </authorList>
    </citation>
    <scope>NUCLEOTIDE SEQUENCE</scope>
    <source>
        <strain evidence="2">LXI357</strain>
    </source>
</reference>
<protein>
    <submittedName>
        <fullName evidence="2">Uncharacterized protein</fullName>
    </submittedName>
</protein>
<dbReference type="Proteomes" id="UP000676996">
    <property type="component" value="Unassembled WGS sequence"/>
</dbReference>
<gene>
    <name evidence="2" type="ORF">J7S20_10285</name>
</gene>
<organism evidence="2 3">
    <name type="scientific">Stakelama marina</name>
    <dbReference type="NCBI Taxonomy" id="2826939"/>
    <lineage>
        <taxon>Bacteria</taxon>
        <taxon>Pseudomonadati</taxon>
        <taxon>Pseudomonadota</taxon>
        <taxon>Alphaproteobacteria</taxon>
        <taxon>Sphingomonadales</taxon>
        <taxon>Sphingomonadaceae</taxon>
        <taxon>Stakelama</taxon>
    </lineage>
</organism>
<keyword evidence="1" id="KW-0812">Transmembrane</keyword>
<dbReference type="EMBL" id="JAGRQC010000003">
    <property type="protein sequence ID" value="MBR0552893.1"/>
    <property type="molecule type" value="Genomic_DNA"/>
</dbReference>
<keyword evidence="3" id="KW-1185">Reference proteome</keyword>
<dbReference type="AlphaFoldDB" id="A0A8T4IEB6"/>